<evidence type="ECO:0000313" key="7">
    <source>
        <dbReference type="EMBL" id="RUL88898.1"/>
    </source>
</evidence>
<dbReference type="SUPFAM" id="SSF143034">
    <property type="entry name" value="L35p-like"/>
    <property type="match status" value="1"/>
</dbReference>
<reference evidence="7 8" key="2">
    <citation type="submission" date="2019-01" db="EMBL/GenBank/DDBJ databases">
        <title>Tautonia sociabilis, a novel thermotolerant planctomycete of Isosphaeraceae family, isolated from a 4000 m deep subterranean habitat.</title>
        <authorList>
            <person name="Kovaleva O.L."/>
            <person name="Elcheninov A.G."/>
            <person name="Van Heerden E."/>
            <person name="Toshchakov S.V."/>
            <person name="Novikov A."/>
            <person name="Bonch-Osmolovskaya E.A."/>
            <person name="Kublanov I.V."/>
        </authorList>
    </citation>
    <scope>NUCLEOTIDE SEQUENCE [LARGE SCALE GENOMIC DNA]</scope>
    <source>
        <strain evidence="7 8">GM2012</strain>
    </source>
</reference>
<dbReference type="GO" id="GO:0006412">
    <property type="term" value="P:translation"/>
    <property type="evidence" value="ECO:0007669"/>
    <property type="project" value="UniProtKB-UniRule"/>
</dbReference>
<proteinExistence type="inferred from homology"/>
<dbReference type="AlphaFoldDB" id="A0A432MP99"/>
<evidence type="ECO:0000256" key="4">
    <source>
        <dbReference type="ARBA" id="ARBA00071664"/>
    </source>
</evidence>
<evidence type="ECO:0000256" key="2">
    <source>
        <dbReference type="ARBA" id="ARBA00022980"/>
    </source>
</evidence>
<evidence type="ECO:0000256" key="5">
    <source>
        <dbReference type="HAMAP-Rule" id="MF_00514"/>
    </source>
</evidence>
<dbReference type="InterPro" id="IPR001706">
    <property type="entry name" value="Ribosomal_bL35"/>
</dbReference>
<organism evidence="7 8">
    <name type="scientific">Tautonia sociabilis</name>
    <dbReference type="NCBI Taxonomy" id="2080755"/>
    <lineage>
        <taxon>Bacteria</taxon>
        <taxon>Pseudomonadati</taxon>
        <taxon>Planctomycetota</taxon>
        <taxon>Planctomycetia</taxon>
        <taxon>Isosphaerales</taxon>
        <taxon>Isosphaeraceae</taxon>
        <taxon>Tautonia</taxon>
    </lineage>
</organism>
<dbReference type="PANTHER" id="PTHR33343">
    <property type="entry name" value="54S RIBOSOMAL PROTEIN BL35M"/>
    <property type="match status" value="1"/>
</dbReference>
<evidence type="ECO:0000313" key="8">
    <source>
        <dbReference type="Proteomes" id="UP000280296"/>
    </source>
</evidence>
<reference evidence="7 8" key="1">
    <citation type="submission" date="2018-12" db="EMBL/GenBank/DDBJ databases">
        <authorList>
            <person name="Toschakov S.V."/>
        </authorList>
    </citation>
    <scope>NUCLEOTIDE SEQUENCE [LARGE SCALE GENOMIC DNA]</scope>
    <source>
        <strain evidence="7 8">GM2012</strain>
    </source>
</reference>
<dbReference type="NCBIfam" id="TIGR00001">
    <property type="entry name" value="rpmI_bact"/>
    <property type="match status" value="1"/>
</dbReference>
<keyword evidence="8" id="KW-1185">Reference proteome</keyword>
<gene>
    <name evidence="5 7" type="primary">rpmI</name>
    <name evidence="7" type="ORF">TsocGM_04615</name>
</gene>
<dbReference type="OrthoDB" id="47476at2"/>
<dbReference type="EMBL" id="RYZH01000006">
    <property type="protein sequence ID" value="RUL88898.1"/>
    <property type="molecule type" value="Genomic_DNA"/>
</dbReference>
<name>A0A432MP99_9BACT</name>
<dbReference type="HAMAP" id="MF_00514">
    <property type="entry name" value="Ribosomal_bL35"/>
    <property type="match status" value="1"/>
</dbReference>
<comment type="similarity">
    <text evidence="1 5 6">Belongs to the bacterial ribosomal protein bL35 family.</text>
</comment>
<evidence type="ECO:0000256" key="1">
    <source>
        <dbReference type="ARBA" id="ARBA00006598"/>
    </source>
</evidence>
<keyword evidence="3 5" id="KW-0687">Ribonucleoprotein</keyword>
<dbReference type="InterPro" id="IPR037229">
    <property type="entry name" value="Ribosomal_bL35_sf"/>
</dbReference>
<dbReference type="Pfam" id="PF01632">
    <property type="entry name" value="Ribosomal_L35p"/>
    <property type="match status" value="1"/>
</dbReference>
<dbReference type="FunFam" id="4.10.410.60:FF:000001">
    <property type="entry name" value="50S ribosomal protein L35"/>
    <property type="match status" value="1"/>
</dbReference>
<dbReference type="GO" id="GO:0022625">
    <property type="term" value="C:cytosolic large ribosomal subunit"/>
    <property type="evidence" value="ECO:0007669"/>
    <property type="project" value="TreeGrafter"/>
</dbReference>
<dbReference type="PRINTS" id="PR00064">
    <property type="entry name" value="RIBOSOMALL35"/>
</dbReference>
<dbReference type="PANTHER" id="PTHR33343:SF1">
    <property type="entry name" value="LARGE RIBOSOMAL SUBUNIT PROTEIN BL35M"/>
    <property type="match status" value="1"/>
</dbReference>
<protein>
    <recommendedName>
        <fullName evidence="4 5">Large ribosomal subunit protein bL35</fullName>
    </recommendedName>
</protein>
<comment type="caution">
    <text evidence="7">The sequence shown here is derived from an EMBL/GenBank/DDBJ whole genome shotgun (WGS) entry which is preliminary data.</text>
</comment>
<accession>A0A432MP99</accession>
<evidence type="ECO:0000256" key="3">
    <source>
        <dbReference type="ARBA" id="ARBA00023274"/>
    </source>
</evidence>
<dbReference type="InterPro" id="IPR021137">
    <property type="entry name" value="Ribosomal_bL35-like"/>
</dbReference>
<dbReference type="GO" id="GO:0003735">
    <property type="term" value="F:structural constituent of ribosome"/>
    <property type="evidence" value="ECO:0007669"/>
    <property type="project" value="InterPro"/>
</dbReference>
<dbReference type="Proteomes" id="UP000280296">
    <property type="component" value="Unassembled WGS sequence"/>
</dbReference>
<sequence length="101" mass="10916">MPSVKMKTHKGTKRRFKVTATGKVVHKRCGSSHLNSHMSGKRIRKLRKPVVLQNKAVAAKLRRALQRREAGHGRFATALAAAAAAQAEQQAEGEGAAPPVE</sequence>
<evidence type="ECO:0000256" key="6">
    <source>
        <dbReference type="RuleBase" id="RU000568"/>
    </source>
</evidence>
<dbReference type="Gene3D" id="4.10.410.60">
    <property type="match status" value="1"/>
</dbReference>
<keyword evidence="2 5" id="KW-0689">Ribosomal protein</keyword>